<sequence>MEGGVSDRGSKQQGVSDSSVLEGVNDSTSKQEGFNYTTDVQDPVNNTTNQQHPFNNLPNQQHPFSNTTLSVLHLDSCIDKLRIKIPKDLLFIRSSNIKGVNNNTGNLHPVNNNTTYYPVNNNTYNQHPVNNNTDIQHPFSNNTDIQHPFNNNTTQHPLSNNTTQHPLNNTRLTFNLSINNLILDLPFISYKLKGKEITLVSNLNVEIFTFNFNIKGNKLKGCYRRDKWTKNIFYNFNDFRFKGNEYVVKLKKEIEEMLMFIKGGRDNSVLGGVNDKSRIEGVNNKDRIEDVNDKDTEQHPVNYTTDKQHPFSNSSNQQHPVNYTIDKQHPVNYTTDKQHPFSNSSNQQHPVNYTIDKQHPVNYTTHKQHPVNYTTDKQHPVNNTTDKQHPVNNTLLFTNLRLNIITPLISILIKVKEIKNKNIKKILIKTNNTLLNISKISLINNTITNIRIIKDESTDKDIFYILQFLKELEIIPFTSNSSEEEVFIIRNVKIISYFSLSLYSKVIFKSKNIYILFKKDSLRIEIPISIGVSDSELEGFSDSSRLEGVNDSGIEGVIDSSRLEGVNLSNYNYKGVNISTNKQ</sequence>
<feature type="compositionally biased region" description="Polar residues" evidence="1">
    <location>
        <begin position="11"/>
        <end position="59"/>
    </location>
</feature>
<dbReference type="AlphaFoldDB" id="A0A4Q9KRP7"/>
<dbReference type="EMBL" id="PITJ01002442">
    <property type="protein sequence ID" value="TBT97184.1"/>
    <property type="molecule type" value="Genomic_DNA"/>
</dbReference>
<dbReference type="Proteomes" id="UP000292362">
    <property type="component" value="Unassembled WGS sequence"/>
</dbReference>
<accession>A0A4Q9KRP7</accession>
<feature type="non-terminal residue" evidence="2">
    <location>
        <position position="583"/>
    </location>
</feature>
<comment type="caution">
    <text evidence="2">The sequence shown here is derived from an EMBL/GenBank/DDBJ whole genome shotgun (WGS) entry which is preliminary data.</text>
</comment>
<evidence type="ECO:0000313" key="3">
    <source>
        <dbReference type="Proteomes" id="UP000292362"/>
    </source>
</evidence>
<protein>
    <submittedName>
        <fullName evidence="2">Uncharacterized protein</fullName>
    </submittedName>
</protein>
<evidence type="ECO:0000313" key="2">
    <source>
        <dbReference type="EMBL" id="TBT97184.1"/>
    </source>
</evidence>
<feature type="region of interest" description="Disordered" evidence="1">
    <location>
        <begin position="1"/>
        <end position="59"/>
    </location>
</feature>
<gene>
    <name evidence="2" type="ORF">CWI37_2442p0010</name>
</gene>
<name>A0A4Q9KRP7_9MICR</name>
<proteinExistence type="predicted"/>
<evidence type="ECO:0000256" key="1">
    <source>
        <dbReference type="SAM" id="MobiDB-lite"/>
    </source>
</evidence>
<dbReference type="VEuPathDB" id="MicrosporidiaDB:CWI37_2442p0010"/>
<reference evidence="2 3" key="1">
    <citation type="submission" date="2017-12" db="EMBL/GenBank/DDBJ databases">
        <authorList>
            <person name="Pombert J.-F."/>
            <person name="Haag K.L."/>
            <person name="Ebert D."/>
        </authorList>
    </citation>
    <scope>NUCLEOTIDE SEQUENCE [LARGE SCALE GENOMIC DNA]</scope>
    <source>
        <strain evidence="2">FI-OER-3-3</strain>
    </source>
</reference>
<organism evidence="2 3">
    <name type="scientific">Hamiltosporidium tvaerminnensis</name>
    <dbReference type="NCBI Taxonomy" id="1176355"/>
    <lineage>
        <taxon>Eukaryota</taxon>
        <taxon>Fungi</taxon>
        <taxon>Fungi incertae sedis</taxon>
        <taxon>Microsporidia</taxon>
        <taxon>Dubosqiidae</taxon>
        <taxon>Hamiltosporidium</taxon>
    </lineage>
</organism>